<evidence type="ECO:0000313" key="3">
    <source>
        <dbReference type="Proteomes" id="UP000215914"/>
    </source>
</evidence>
<dbReference type="AlphaFoldDB" id="A0A251URK6"/>
<accession>A0A251URK6</accession>
<dbReference type="EMBL" id="CM007894">
    <property type="protein sequence ID" value="OTG26007.1"/>
    <property type="molecule type" value="Genomic_DNA"/>
</dbReference>
<keyword evidence="3" id="KW-1185">Reference proteome</keyword>
<reference evidence="2" key="2">
    <citation type="submission" date="2017-02" db="EMBL/GenBank/DDBJ databases">
        <title>Sunflower complete genome.</title>
        <authorList>
            <person name="Langlade N."/>
            <person name="Munos S."/>
        </authorList>
    </citation>
    <scope>NUCLEOTIDE SEQUENCE [LARGE SCALE GENOMIC DNA]</scope>
    <source>
        <tissue evidence="2">Leaves</tissue>
    </source>
</reference>
<evidence type="ECO:0000313" key="2">
    <source>
        <dbReference type="EMBL" id="OTG26007.1"/>
    </source>
</evidence>
<reference evidence="1 3" key="1">
    <citation type="journal article" date="2017" name="Nature">
        <title>The sunflower genome provides insights into oil metabolism, flowering and Asterid evolution.</title>
        <authorList>
            <person name="Badouin H."/>
            <person name="Gouzy J."/>
            <person name="Grassa C.J."/>
            <person name="Murat F."/>
            <person name="Staton S.E."/>
            <person name="Cottret L."/>
            <person name="Lelandais-Briere C."/>
            <person name="Owens G.L."/>
            <person name="Carrere S."/>
            <person name="Mayjonade B."/>
            <person name="Legrand L."/>
            <person name="Gill N."/>
            <person name="Kane N.C."/>
            <person name="Bowers J.E."/>
            <person name="Hubner S."/>
            <person name="Bellec A."/>
            <person name="Berard A."/>
            <person name="Berges H."/>
            <person name="Blanchet N."/>
            <person name="Boniface M.C."/>
            <person name="Brunel D."/>
            <person name="Catrice O."/>
            <person name="Chaidir N."/>
            <person name="Claudel C."/>
            <person name="Donnadieu C."/>
            <person name="Faraut T."/>
            <person name="Fievet G."/>
            <person name="Helmstetter N."/>
            <person name="King M."/>
            <person name="Knapp S.J."/>
            <person name="Lai Z."/>
            <person name="Le Paslier M.C."/>
            <person name="Lippi Y."/>
            <person name="Lorenzon L."/>
            <person name="Mandel J.R."/>
            <person name="Marage G."/>
            <person name="Marchand G."/>
            <person name="Marquand E."/>
            <person name="Bret-Mestries E."/>
            <person name="Morien E."/>
            <person name="Nambeesan S."/>
            <person name="Nguyen T."/>
            <person name="Pegot-Espagnet P."/>
            <person name="Pouilly N."/>
            <person name="Raftis F."/>
            <person name="Sallet E."/>
            <person name="Schiex T."/>
            <person name="Thomas J."/>
            <person name="Vandecasteele C."/>
            <person name="Vares D."/>
            <person name="Vear F."/>
            <person name="Vautrin S."/>
            <person name="Crespi M."/>
            <person name="Mangin B."/>
            <person name="Burke J.M."/>
            <person name="Salse J."/>
            <person name="Munos S."/>
            <person name="Vincourt P."/>
            <person name="Rieseberg L.H."/>
            <person name="Langlade N.B."/>
        </authorList>
    </citation>
    <scope>NUCLEOTIDE SEQUENCE [LARGE SCALE GENOMIC DNA]</scope>
    <source>
        <strain evidence="3">cv. SF193</strain>
        <tissue evidence="1">Leaves</tissue>
    </source>
</reference>
<protein>
    <submittedName>
        <fullName evidence="2">Uncharacterized protein</fullName>
    </submittedName>
</protein>
<organism evidence="2 3">
    <name type="scientific">Helianthus annuus</name>
    <name type="common">Common sunflower</name>
    <dbReference type="NCBI Taxonomy" id="4232"/>
    <lineage>
        <taxon>Eukaryota</taxon>
        <taxon>Viridiplantae</taxon>
        <taxon>Streptophyta</taxon>
        <taxon>Embryophyta</taxon>
        <taxon>Tracheophyta</taxon>
        <taxon>Spermatophyta</taxon>
        <taxon>Magnoliopsida</taxon>
        <taxon>eudicotyledons</taxon>
        <taxon>Gunneridae</taxon>
        <taxon>Pentapetalae</taxon>
        <taxon>asterids</taxon>
        <taxon>campanulids</taxon>
        <taxon>Asterales</taxon>
        <taxon>Asteraceae</taxon>
        <taxon>Asteroideae</taxon>
        <taxon>Heliantheae alliance</taxon>
        <taxon>Heliantheae</taxon>
        <taxon>Helianthus</taxon>
    </lineage>
</organism>
<proteinExistence type="predicted"/>
<sequence length="165" mass="17598">MKTGIYGAMGLVGNFICSTTGIDSTGGYSPSLDAIVQGLGYAAPPIMALLFILVDEVVKVSPHARAIRDVEDEELRSFFYGMSPWQVTKARYIYNDIAASSVGEELFYRAAVQGALAEVFLRWNDLVTNASGMAALTGVLPPYVPFAQAFAAVITAALTLTGSLY</sequence>
<evidence type="ECO:0000313" key="1">
    <source>
        <dbReference type="EMBL" id="KAF5806625.1"/>
    </source>
</evidence>
<dbReference type="InParanoid" id="A0A251URK6"/>
<dbReference type="Proteomes" id="UP000215914">
    <property type="component" value="Chromosome 5"/>
</dbReference>
<gene>
    <name evidence="2" type="ORF">HannXRQ_Chr05g0153901</name>
    <name evidence="1" type="ORF">HanXRQr2_Chr05g0223611</name>
</gene>
<name>A0A251URK6_HELAN</name>
<reference evidence="1" key="3">
    <citation type="submission" date="2020-06" db="EMBL/GenBank/DDBJ databases">
        <title>Helianthus annuus Genome sequencing and assembly Release 2.</title>
        <authorList>
            <person name="Gouzy J."/>
            <person name="Langlade N."/>
            <person name="Munos S."/>
        </authorList>
    </citation>
    <scope>NUCLEOTIDE SEQUENCE</scope>
    <source>
        <tissue evidence="1">Leaves</tissue>
    </source>
</reference>
<dbReference type="EMBL" id="MNCJ02000320">
    <property type="protein sequence ID" value="KAF5806625.1"/>
    <property type="molecule type" value="Genomic_DNA"/>
</dbReference>
<dbReference type="PANTHER" id="PTHR36736:SF1">
    <property type="entry name" value="OS03G0100030 PROTEIN"/>
    <property type="match status" value="1"/>
</dbReference>
<dbReference type="PANTHER" id="PTHR36736">
    <property type="entry name" value="OS03G0100030 PROTEIN"/>
    <property type="match status" value="1"/>
</dbReference>
<dbReference type="Gramene" id="mRNA:HanXRQr2_Chr05g0223611">
    <property type="protein sequence ID" value="mRNA:HanXRQr2_Chr05g0223611"/>
    <property type="gene ID" value="HanXRQr2_Chr05g0223611"/>
</dbReference>